<dbReference type="GO" id="GO:0006979">
    <property type="term" value="P:response to oxidative stress"/>
    <property type="evidence" value="ECO:0007669"/>
    <property type="project" value="TreeGrafter"/>
</dbReference>
<dbReference type="InterPro" id="IPR050722">
    <property type="entry name" value="Pyruvate:ferred/Flavod_OxRd"/>
</dbReference>
<evidence type="ECO:0000256" key="1">
    <source>
        <dbReference type="ARBA" id="ARBA00023002"/>
    </source>
</evidence>
<sequence length="561" mass="62288">MKQELSIVLSGEAGQGLQTLEDFLVKAISKSYYVFATQEVMSRVRGGNNTLEIRISNAPVAAYRSHIDFLYLLNNHSFYRVTKRVSDDSKIFGEEDFLSDEERDQLVGTFVPFTLNDYATEAGSVLFGNTVLFGHIAGMLALDQDHCHALIKERFSHKNDKILDGNIEAFKTGYELGQAYQEHHDLQTRDDEPLMVLSGNEALGIGALGGGCNFISAYPMSPGTGLLTYLAGKSNDFGIFVEQAEDEIAALNMNIGAWYAGARALTTTSGGGFALMEEAVSLSGITETPCVAHIAQRPGPGTGLPTRTAQEDLNLAVYAGHGEFPRIIFSPGHMRDAVELAQKAFYFADKYQVPTFLLTDQFLVDSKFQMAPFELDAKYLESSIVKSTEDYKRYTLTEDGLSPRSIPGFGDGLVKCDSDEHVEEGTITESFDVRIQMNEKRLSKKDLLMADYQYPELIGPESYKKLIVGWGSTYGVLKEYVDQYGDGETAYLYIKQPFPLHQDIKKYFDQADTIINVENNASAQFSKILLLELGVTVNQNLLKYNGEPFSIEEVVAYMKEV</sequence>
<accession>A0A3P7RZT5</accession>
<dbReference type="OrthoDB" id="9794954at2"/>
<dbReference type="SUPFAM" id="SSF53323">
    <property type="entry name" value="Pyruvate-ferredoxin oxidoreductase, PFOR, domain III"/>
    <property type="match status" value="1"/>
</dbReference>
<dbReference type="SUPFAM" id="SSF52922">
    <property type="entry name" value="TK C-terminal domain-like"/>
    <property type="match status" value="1"/>
</dbReference>
<evidence type="ECO:0000313" key="4">
    <source>
        <dbReference type="EMBL" id="VDN48166.1"/>
    </source>
</evidence>
<dbReference type="EMBL" id="LR130778">
    <property type="protein sequence ID" value="VDN48166.1"/>
    <property type="molecule type" value="Genomic_DNA"/>
</dbReference>
<dbReference type="NCBIfam" id="TIGR03710">
    <property type="entry name" value="OAFO_sf"/>
    <property type="match status" value="1"/>
</dbReference>
<dbReference type="InterPro" id="IPR009014">
    <property type="entry name" value="Transketo_C/PFOR_II"/>
</dbReference>
<dbReference type="SUPFAM" id="SSF52518">
    <property type="entry name" value="Thiamin diphosphate-binding fold (THDP-binding)"/>
    <property type="match status" value="1"/>
</dbReference>
<evidence type="ECO:0000259" key="2">
    <source>
        <dbReference type="Pfam" id="PF01558"/>
    </source>
</evidence>
<evidence type="ECO:0000259" key="3">
    <source>
        <dbReference type="Pfam" id="PF01855"/>
    </source>
</evidence>
<keyword evidence="5" id="KW-1185">Reference proteome</keyword>
<protein>
    <submittedName>
        <fullName evidence="4">2-oxoacid:acceptor oxidoreductase subunit alpha</fullName>
    </submittedName>
</protein>
<dbReference type="FunFam" id="3.40.50.970:FF:000022">
    <property type="entry name" value="2-oxoglutarate ferredoxin oxidoreductase alpha subunit"/>
    <property type="match status" value="1"/>
</dbReference>
<dbReference type="CDD" id="cd07034">
    <property type="entry name" value="TPP_PYR_PFOR_IOR-alpha_like"/>
    <property type="match status" value="1"/>
</dbReference>
<dbReference type="Pfam" id="PF01855">
    <property type="entry name" value="POR_N"/>
    <property type="match status" value="1"/>
</dbReference>
<dbReference type="PANTHER" id="PTHR32154">
    <property type="entry name" value="PYRUVATE-FLAVODOXIN OXIDOREDUCTASE-RELATED"/>
    <property type="match status" value="1"/>
</dbReference>
<reference evidence="4 5" key="1">
    <citation type="submission" date="2018-09" db="EMBL/GenBank/DDBJ databases">
        <authorList>
            <person name="Postec A."/>
        </authorList>
    </citation>
    <scope>NUCLEOTIDE SEQUENCE [LARGE SCALE GENOMIC DNA]</scope>
    <source>
        <strain evidence="4">70B-A</strain>
    </source>
</reference>
<feature type="domain" description="Pyruvate/ketoisovalerate oxidoreductase catalytic" evidence="2">
    <location>
        <begin position="13"/>
        <end position="175"/>
    </location>
</feature>
<proteinExistence type="predicted"/>
<dbReference type="InterPro" id="IPR002880">
    <property type="entry name" value="Pyrv_Fd/Flavodoxin_OxRdtase_N"/>
</dbReference>
<dbReference type="GO" id="GO:0016903">
    <property type="term" value="F:oxidoreductase activity, acting on the aldehyde or oxo group of donors"/>
    <property type="evidence" value="ECO:0007669"/>
    <property type="project" value="InterPro"/>
</dbReference>
<name>A0A3P7RZT5_9FIRM</name>
<dbReference type="InterPro" id="IPR029061">
    <property type="entry name" value="THDP-binding"/>
</dbReference>
<evidence type="ECO:0000313" key="5">
    <source>
        <dbReference type="Proteomes" id="UP000279029"/>
    </source>
</evidence>
<dbReference type="Gene3D" id="3.40.50.970">
    <property type="match status" value="1"/>
</dbReference>
<dbReference type="Pfam" id="PF01558">
    <property type="entry name" value="POR"/>
    <property type="match status" value="1"/>
</dbReference>
<gene>
    <name evidence="4" type="ORF">PATL70BA_2274</name>
</gene>
<dbReference type="Gene3D" id="3.40.50.920">
    <property type="match status" value="1"/>
</dbReference>
<dbReference type="InterPro" id="IPR019752">
    <property type="entry name" value="Pyrv/ketoisovalerate_OxRed_cat"/>
</dbReference>
<dbReference type="AlphaFoldDB" id="A0A3P7RZT5"/>
<dbReference type="InterPro" id="IPR022367">
    <property type="entry name" value="2-oxoacid/accept_OxRdtase_asu"/>
</dbReference>
<dbReference type="KEGG" id="cbar:PATL70BA_2274"/>
<dbReference type="Proteomes" id="UP000279029">
    <property type="component" value="Chromosome"/>
</dbReference>
<keyword evidence="1" id="KW-0560">Oxidoreductase</keyword>
<dbReference type="InterPro" id="IPR002869">
    <property type="entry name" value="Pyrv_flavodox_OxRed_cen"/>
</dbReference>
<dbReference type="PANTHER" id="PTHR32154:SF20">
    <property type="entry name" value="2-OXOGLUTARATE OXIDOREDUCTASE SUBUNIT KORA"/>
    <property type="match status" value="1"/>
</dbReference>
<organism evidence="4 5">
    <name type="scientific">Petrocella atlantisensis</name>
    <dbReference type="NCBI Taxonomy" id="2173034"/>
    <lineage>
        <taxon>Bacteria</taxon>
        <taxon>Bacillati</taxon>
        <taxon>Bacillota</taxon>
        <taxon>Clostridia</taxon>
        <taxon>Lachnospirales</taxon>
        <taxon>Vallitaleaceae</taxon>
        <taxon>Petrocella</taxon>
    </lineage>
</organism>
<feature type="domain" description="Pyruvate flavodoxin/ferredoxin oxidoreductase pyrimidine binding" evidence="3">
    <location>
        <begin position="206"/>
        <end position="438"/>
    </location>
</feature>
<dbReference type="RefSeq" id="WP_125137343.1">
    <property type="nucleotide sequence ID" value="NZ_LR130778.1"/>
</dbReference>
<dbReference type="Gene3D" id="3.40.920.10">
    <property type="entry name" value="Pyruvate-ferredoxin oxidoreductase, PFOR, domain III"/>
    <property type="match status" value="1"/>
</dbReference>